<dbReference type="RefSeq" id="WP_004097505.1">
    <property type="nucleotide sequence ID" value="NZ_AFGF01000163.1"/>
</dbReference>
<dbReference type="InterPro" id="IPR051318">
    <property type="entry name" value="Fe-S_L-Ser"/>
</dbReference>
<evidence type="ECO:0000256" key="11">
    <source>
        <dbReference type="RuleBase" id="RU366059"/>
    </source>
</evidence>
<feature type="domain" description="Serine dehydratase-like alpha subunit" evidence="12">
    <location>
        <begin position="18"/>
        <end position="276"/>
    </location>
</feature>
<evidence type="ECO:0000256" key="5">
    <source>
        <dbReference type="ARBA" id="ARBA00022485"/>
    </source>
</evidence>
<proteinExistence type="inferred from homology"/>
<keyword evidence="8 11" id="KW-0411">Iron-sulfur</keyword>
<dbReference type="Proteomes" id="UP000003240">
    <property type="component" value="Unassembled WGS sequence"/>
</dbReference>
<keyword evidence="9 11" id="KW-0456">Lyase</keyword>
<dbReference type="PANTHER" id="PTHR30182">
    <property type="entry name" value="L-SERINE DEHYDRATASE"/>
    <property type="match status" value="1"/>
</dbReference>
<evidence type="ECO:0000256" key="4">
    <source>
        <dbReference type="ARBA" id="ARBA00022432"/>
    </source>
</evidence>
<dbReference type="STRING" id="1009370.ALO_16102"/>
<accession>F7NM93</accession>
<dbReference type="EMBL" id="AFGF01000163">
    <property type="protein sequence ID" value="EGO62831.1"/>
    <property type="molecule type" value="Genomic_DNA"/>
</dbReference>
<dbReference type="eggNOG" id="COG1760">
    <property type="taxonomic scope" value="Bacteria"/>
</dbReference>
<reference evidence="13 14" key="1">
    <citation type="journal article" date="2011" name="EMBO J.">
        <title>Structural diversity of bacterial flagellar motors.</title>
        <authorList>
            <person name="Chen S."/>
            <person name="Beeby M."/>
            <person name="Murphy G.E."/>
            <person name="Leadbetter J.R."/>
            <person name="Hendrixson D.R."/>
            <person name="Briegel A."/>
            <person name="Li Z."/>
            <person name="Shi J."/>
            <person name="Tocheva E.I."/>
            <person name="Muller A."/>
            <person name="Dobro M.J."/>
            <person name="Jensen G.J."/>
        </authorList>
    </citation>
    <scope>NUCLEOTIDE SEQUENCE [LARGE SCALE GENOMIC DNA]</scope>
    <source>
        <strain evidence="13 14">DSM 6540</strain>
    </source>
</reference>
<evidence type="ECO:0000256" key="3">
    <source>
        <dbReference type="ARBA" id="ARBA00008636"/>
    </source>
</evidence>
<comment type="caution">
    <text evidence="13">The sequence shown here is derived from an EMBL/GenBank/DDBJ whole genome shotgun (WGS) entry which is preliminary data.</text>
</comment>
<dbReference type="GO" id="GO:0003941">
    <property type="term" value="F:L-serine ammonia-lyase activity"/>
    <property type="evidence" value="ECO:0007669"/>
    <property type="project" value="UniProtKB-UniRule"/>
</dbReference>
<comment type="pathway">
    <text evidence="2">Carbohydrate biosynthesis; gluconeogenesis.</text>
</comment>
<evidence type="ECO:0000256" key="2">
    <source>
        <dbReference type="ARBA" id="ARBA00004742"/>
    </source>
</evidence>
<comment type="catalytic activity">
    <reaction evidence="10 11">
        <text>L-serine = pyruvate + NH4(+)</text>
        <dbReference type="Rhea" id="RHEA:19169"/>
        <dbReference type="ChEBI" id="CHEBI:15361"/>
        <dbReference type="ChEBI" id="CHEBI:28938"/>
        <dbReference type="ChEBI" id="CHEBI:33384"/>
        <dbReference type="EC" id="4.3.1.17"/>
    </reaction>
</comment>
<dbReference type="OrthoDB" id="9805537at2"/>
<dbReference type="NCBIfam" id="TIGR00718">
    <property type="entry name" value="sda_alpha"/>
    <property type="match status" value="1"/>
</dbReference>
<sequence>MKEKLSLELWLQAADNQRLSFADFCIQEQCRSLSVTEEAFMTRLLAMLTVMEESIAFGLTGVKSKGGLVGGDAQKLQEALSDARTVGGTVMSQLIIKALAVAEANAAMGRIVAAPTAGSSGVLPAVLFTLAEVRNLSRQEMAKGLAVAGNIGMVIASRASLAGAEGGCQAECGSAAAMAAGAAVTLCGGDSSAIGHAAAIALKNLLGLVCDPVAGLVEVPCVKRNVGAAVQAMAAAEMALAGIESVIPVDQVIDSMASIGAAMPCALKETAQGGLAVSPAGLEWNKKLFGK</sequence>
<organism evidence="13 14">
    <name type="scientific">Acetonema longum DSM 6540</name>
    <dbReference type="NCBI Taxonomy" id="1009370"/>
    <lineage>
        <taxon>Bacteria</taxon>
        <taxon>Bacillati</taxon>
        <taxon>Bacillota</taxon>
        <taxon>Negativicutes</taxon>
        <taxon>Acetonemataceae</taxon>
        <taxon>Acetonema</taxon>
    </lineage>
</organism>
<dbReference type="InterPro" id="IPR005130">
    <property type="entry name" value="Ser_deHydtase-like_asu"/>
</dbReference>
<dbReference type="EC" id="4.3.1.17" evidence="11"/>
<keyword evidence="6 11" id="KW-0479">Metal-binding</keyword>
<gene>
    <name evidence="13" type="ORF">ALO_16102</name>
</gene>
<evidence type="ECO:0000256" key="7">
    <source>
        <dbReference type="ARBA" id="ARBA00023004"/>
    </source>
</evidence>
<evidence type="ECO:0000256" key="8">
    <source>
        <dbReference type="ARBA" id="ARBA00023014"/>
    </source>
</evidence>
<dbReference type="PANTHER" id="PTHR30182:SF1">
    <property type="entry name" value="L-SERINE DEHYDRATASE 1"/>
    <property type="match status" value="1"/>
</dbReference>
<dbReference type="InterPro" id="IPR004642">
    <property type="entry name" value="Ser_deHydtase_asu"/>
</dbReference>
<dbReference type="Pfam" id="PF03313">
    <property type="entry name" value="SDH_alpha"/>
    <property type="match status" value="1"/>
</dbReference>
<evidence type="ECO:0000313" key="14">
    <source>
        <dbReference type="Proteomes" id="UP000003240"/>
    </source>
</evidence>
<protein>
    <recommendedName>
        <fullName evidence="11">L-serine dehydratase</fullName>
        <ecNumber evidence="11">4.3.1.17</ecNumber>
    </recommendedName>
</protein>
<evidence type="ECO:0000256" key="6">
    <source>
        <dbReference type="ARBA" id="ARBA00022723"/>
    </source>
</evidence>
<evidence type="ECO:0000256" key="1">
    <source>
        <dbReference type="ARBA" id="ARBA00001966"/>
    </source>
</evidence>
<evidence type="ECO:0000259" key="12">
    <source>
        <dbReference type="Pfam" id="PF03313"/>
    </source>
</evidence>
<dbReference type="GO" id="GO:0051539">
    <property type="term" value="F:4 iron, 4 sulfur cluster binding"/>
    <property type="evidence" value="ECO:0007669"/>
    <property type="project" value="UniProtKB-UniRule"/>
</dbReference>
<evidence type="ECO:0000256" key="10">
    <source>
        <dbReference type="ARBA" id="ARBA00049406"/>
    </source>
</evidence>
<dbReference type="AlphaFoldDB" id="F7NM93"/>
<keyword evidence="5 11" id="KW-0004">4Fe-4S</keyword>
<evidence type="ECO:0000313" key="13">
    <source>
        <dbReference type="EMBL" id="EGO62831.1"/>
    </source>
</evidence>
<dbReference type="GO" id="GO:0006094">
    <property type="term" value="P:gluconeogenesis"/>
    <property type="evidence" value="ECO:0007669"/>
    <property type="project" value="UniProtKB-KW"/>
</dbReference>
<keyword evidence="4 11" id="KW-0312">Gluconeogenesis</keyword>
<keyword evidence="14" id="KW-1185">Reference proteome</keyword>
<comment type="cofactor">
    <cofactor evidence="1 11">
        <name>[4Fe-4S] cluster</name>
        <dbReference type="ChEBI" id="CHEBI:49883"/>
    </cofactor>
</comment>
<name>F7NM93_9FIRM</name>
<keyword evidence="7 11" id="KW-0408">Iron</keyword>
<evidence type="ECO:0000256" key="9">
    <source>
        <dbReference type="ARBA" id="ARBA00023239"/>
    </source>
</evidence>
<comment type="similarity">
    <text evidence="3 11">Belongs to the iron-sulfur dependent L-serine dehydratase family.</text>
</comment>
<dbReference type="GO" id="GO:0046872">
    <property type="term" value="F:metal ion binding"/>
    <property type="evidence" value="ECO:0007669"/>
    <property type="project" value="UniProtKB-KW"/>
</dbReference>